<evidence type="ECO:0000256" key="2">
    <source>
        <dbReference type="ARBA" id="ARBA00007951"/>
    </source>
</evidence>
<dbReference type="SUPFAM" id="SSF51445">
    <property type="entry name" value="(Trans)glycosidases"/>
    <property type="match status" value="1"/>
</dbReference>
<comment type="function">
    <text evidence="1">Alpha-L-fucosidase is responsible for hydrolyzing the alpha-1,6-linked fucose joined to the reducing-end N-acetylglucosamine of the carbohydrate moieties of glycoproteins.</text>
</comment>
<dbReference type="GO" id="GO:0006004">
    <property type="term" value="P:fucose metabolic process"/>
    <property type="evidence" value="ECO:0007669"/>
    <property type="project" value="InterPro"/>
</dbReference>
<keyword evidence="4" id="KW-0732">Signal</keyword>
<dbReference type="PIRSF" id="PIRSF001092">
    <property type="entry name" value="Alpha-L-fucosidase"/>
    <property type="match status" value="1"/>
</dbReference>
<keyword evidence="5 9" id="KW-0378">Hydrolase</keyword>
<evidence type="ECO:0000259" key="8">
    <source>
        <dbReference type="Pfam" id="PF01120"/>
    </source>
</evidence>
<dbReference type="GO" id="GO:0005764">
    <property type="term" value="C:lysosome"/>
    <property type="evidence" value="ECO:0007669"/>
    <property type="project" value="TreeGrafter"/>
</dbReference>
<dbReference type="PANTHER" id="PTHR10030:SF37">
    <property type="entry name" value="ALPHA-L-FUCOSIDASE-RELATED"/>
    <property type="match status" value="1"/>
</dbReference>
<dbReference type="InterPro" id="IPR017853">
    <property type="entry name" value="GH"/>
</dbReference>
<evidence type="ECO:0000256" key="4">
    <source>
        <dbReference type="ARBA" id="ARBA00022729"/>
    </source>
</evidence>
<dbReference type="PRINTS" id="PR00741">
    <property type="entry name" value="GLHYDRLASE29"/>
</dbReference>
<dbReference type="PANTHER" id="PTHR10030">
    <property type="entry name" value="ALPHA-L-FUCOSIDASE"/>
    <property type="match status" value="1"/>
</dbReference>
<reference evidence="9 10" key="1">
    <citation type="submission" date="2018-01" db="EMBL/GenBank/DDBJ databases">
        <title>Genome sequence of the PGP bacterium Paenibacillus illinoisensis E3.</title>
        <authorList>
            <person name="Rolli E."/>
            <person name="Marasco R."/>
            <person name="Bessem C."/>
            <person name="Michoud G."/>
            <person name="Gaiarsa S."/>
            <person name="Borin S."/>
            <person name="Daffonchio D."/>
        </authorList>
    </citation>
    <scope>NUCLEOTIDE SEQUENCE [LARGE SCALE GENOMIC DNA]</scope>
    <source>
        <strain evidence="9 10">E3</strain>
    </source>
</reference>
<comment type="similarity">
    <text evidence="2">Belongs to the glycosyl hydrolase 29 family.</text>
</comment>
<dbReference type="GO" id="GO:0016139">
    <property type="term" value="P:glycoside catabolic process"/>
    <property type="evidence" value="ECO:0007669"/>
    <property type="project" value="TreeGrafter"/>
</dbReference>
<dbReference type="InterPro" id="IPR000933">
    <property type="entry name" value="Glyco_hydro_29"/>
</dbReference>
<evidence type="ECO:0000256" key="7">
    <source>
        <dbReference type="PIRSR" id="PIRSR001092-1"/>
    </source>
</evidence>
<dbReference type="InterPro" id="IPR016286">
    <property type="entry name" value="FUC_metazoa-typ"/>
</dbReference>
<keyword evidence="6 9" id="KW-0326">Glycosidase</keyword>
<proteinExistence type="inferred from homology"/>
<accession>A0A2W0C817</accession>
<evidence type="ECO:0000256" key="6">
    <source>
        <dbReference type="ARBA" id="ARBA00023295"/>
    </source>
</evidence>
<sequence length="429" mass="48684">MMQKWFEDAKLGIFIHYGIYAVDGVAESWSFYNGRMTYDDYMKQMEGFTASRFDAAAWADLIEKSGAKYAVLTTKHHDGVALWDTQYSDLNTVKKTWAARDIVKEYADAITAKGLRLGLYYSLIDWSHPDYPSVYEGGRVPDDPGSSNPFSYPLDGIQDETKWQKFLEFNNHQLKELLTGFGKVDLLWFDGDWERSEKQWNLPEFKQYLKSMQPDLIINSRLQGHGDYKTPEQGLPVTRPDGPWEFCTTINSSWGYVPTDQHYKSLSQIVRMFCDCISMGGNMLLDIGPREDGTIDERQEAILLGLGDWIRAHAEAVYGTRDGIMSRYYGDGSTLSADGKTLYLFVHGDPKESICVKGLCNEIRNVSVLHSGKELTYDIHGGVPWFQIPGTTWIHLTGEDTHELTTVVKLEFDEKVDMYGGSGAVVTHN</sequence>
<protein>
    <recommendedName>
        <fullName evidence="3">alpha-L-fucosidase</fullName>
        <ecNumber evidence="3">3.2.1.51</ecNumber>
    </recommendedName>
</protein>
<feature type="domain" description="Glycoside hydrolase family 29 N-terminal" evidence="8">
    <location>
        <begin position="2"/>
        <end position="315"/>
    </location>
</feature>
<dbReference type="Proteomes" id="UP000247459">
    <property type="component" value="Unassembled WGS sequence"/>
</dbReference>
<evidence type="ECO:0000256" key="5">
    <source>
        <dbReference type="ARBA" id="ARBA00022801"/>
    </source>
</evidence>
<dbReference type="InterPro" id="IPR057739">
    <property type="entry name" value="Glyco_hydro_29_N"/>
</dbReference>
<evidence type="ECO:0000256" key="3">
    <source>
        <dbReference type="ARBA" id="ARBA00012662"/>
    </source>
</evidence>
<dbReference type="EC" id="3.2.1.51" evidence="3"/>
<dbReference type="SMART" id="SM00812">
    <property type="entry name" value="Alpha_L_fucos"/>
    <property type="match status" value="1"/>
</dbReference>
<organism evidence="9 10">
    <name type="scientific">Paenibacillus illinoisensis</name>
    <dbReference type="NCBI Taxonomy" id="59845"/>
    <lineage>
        <taxon>Bacteria</taxon>
        <taxon>Bacillati</taxon>
        <taxon>Bacillota</taxon>
        <taxon>Bacilli</taxon>
        <taxon>Bacillales</taxon>
        <taxon>Paenibacillaceae</taxon>
        <taxon>Paenibacillus</taxon>
    </lineage>
</organism>
<dbReference type="AlphaFoldDB" id="A0A2W0C817"/>
<name>A0A2W0C817_9BACL</name>
<dbReference type="GO" id="GO:0004560">
    <property type="term" value="F:alpha-L-fucosidase activity"/>
    <property type="evidence" value="ECO:0007669"/>
    <property type="project" value="UniProtKB-EC"/>
</dbReference>
<feature type="site" description="May be important for catalysis" evidence="7">
    <location>
        <position position="247"/>
    </location>
</feature>
<evidence type="ECO:0000256" key="1">
    <source>
        <dbReference type="ARBA" id="ARBA00004071"/>
    </source>
</evidence>
<dbReference type="EMBL" id="PRLG01000019">
    <property type="protein sequence ID" value="PYY29023.1"/>
    <property type="molecule type" value="Genomic_DNA"/>
</dbReference>
<dbReference type="Pfam" id="PF01120">
    <property type="entry name" value="Alpha_L_fucos"/>
    <property type="match status" value="1"/>
</dbReference>
<evidence type="ECO:0000313" key="10">
    <source>
        <dbReference type="Proteomes" id="UP000247459"/>
    </source>
</evidence>
<dbReference type="Gene3D" id="3.20.20.80">
    <property type="entry name" value="Glycosidases"/>
    <property type="match status" value="1"/>
</dbReference>
<comment type="caution">
    <text evidence="9">The sequence shown here is derived from an EMBL/GenBank/DDBJ whole genome shotgun (WGS) entry which is preliminary data.</text>
</comment>
<dbReference type="OrthoDB" id="107551at2"/>
<gene>
    <name evidence="9" type="ORF">PIL02S_02995</name>
</gene>
<evidence type="ECO:0000313" key="9">
    <source>
        <dbReference type="EMBL" id="PYY29023.1"/>
    </source>
</evidence>